<dbReference type="Pfam" id="PF20150">
    <property type="entry name" value="2EXR"/>
    <property type="match status" value="1"/>
</dbReference>
<reference evidence="2 3" key="1">
    <citation type="submission" date="2016-04" db="EMBL/GenBank/DDBJ databases">
        <title>A degradative enzymes factory behind the ericoid mycorrhizal symbiosis.</title>
        <authorList>
            <consortium name="DOE Joint Genome Institute"/>
            <person name="Martino E."/>
            <person name="Morin E."/>
            <person name="Grelet G."/>
            <person name="Kuo A."/>
            <person name="Kohler A."/>
            <person name="Daghino S."/>
            <person name="Barry K."/>
            <person name="Choi C."/>
            <person name="Cichocki N."/>
            <person name="Clum A."/>
            <person name="Copeland A."/>
            <person name="Hainaut M."/>
            <person name="Haridas S."/>
            <person name="Labutti K."/>
            <person name="Lindquist E."/>
            <person name="Lipzen A."/>
            <person name="Khouja H.-R."/>
            <person name="Murat C."/>
            <person name="Ohm R."/>
            <person name="Olson A."/>
            <person name="Spatafora J."/>
            <person name="Veneault-Fourrey C."/>
            <person name="Henrissat B."/>
            <person name="Grigoriev I."/>
            <person name="Martin F."/>
            <person name="Perotto S."/>
        </authorList>
    </citation>
    <scope>NUCLEOTIDE SEQUENCE [LARGE SCALE GENOMIC DNA]</scope>
    <source>
        <strain evidence="2 3">E</strain>
    </source>
</reference>
<name>A0A2J6SWQ2_9HELO</name>
<proteinExistence type="predicted"/>
<feature type="domain" description="2EXR" evidence="1">
    <location>
        <begin position="65"/>
        <end position="165"/>
    </location>
</feature>
<keyword evidence="3" id="KW-1185">Reference proteome</keyword>
<dbReference type="InterPro" id="IPR045518">
    <property type="entry name" value="2EXR"/>
</dbReference>
<dbReference type="OrthoDB" id="3515801at2759"/>
<dbReference type="GeneID" id="36591771"/>
<evidence type="ECO:0000313" key="3">
    <source>
        <dbReference type="Proteomes" id="UP000235371"/>
    </source>
</evidence>
<sequence length="297" mass="34514">MGHQEDPSSFRVTTRISNVVGVGSSSSFGTPMSISQLHRIVASSSSTATTPIPNMGSPTLPLKKFHLFPDLPSELRQKIFAYAIPIPPILCVQVTNSIADPELEIVSFKFRVLEPKNIYRGPFRKVTYYNALLSVCKEAKDTYKRICYAALPGRKRRLIRYNPDETTVYITNLITAFVVDDELASGICEGWKTQQWFKEIKRIGVPSTDCLRYKGMTDIKVLGRILEKFEALEEWTGFYYHWGSPLLSFRWDYRDWTERDWIECKDNEFDMLREQLEEYWRHCRKDYKPPRILAKGE</sequence>
<dbReference type="AlphaFoldDB" id="A0A2J6SWQ2"/>
<evidence type="ECO:0000259" key="1">
    <source>
        <dbReference type="Pfam" id="PF20150"/>
    </source>
</evidence>
<evidence type="ECO:0000313" key="2">
    <source>
        <dbReference type="EMBL" id="PMD55198.1"/>
    </source>
</evidence>
<dbReference type="PANTHER" id="PTHR35910">
    <property type="entry name" value="2EXR DOMAIN-CONTAINING PROTEIN"/>
    <property type="match status" value="1"/>
</dbReference>
<dbReference type="EMBL" id="KZ613856">
    <property type="protein sequence ID" value="PMD55198.1"/>
    <property type="molecule type" value="Genomic_DNA"/>
</dbReference>
<gene>
    <name evidence="2" type="ORF">K444DRAFT_634046</name>
</gene>
<organism evidence="2 3">
    <name type="scientific">Hyaloscypha bicolor E</name>
    <dbReference type="NCBI Taxonomy" id="1095630"/>
    <lineage>
        <taxon>Eukaryota</taxon>
        <taxon>Fungi</taxon>
        <taxon>Dikarya</taxon>
        <taxon>Ascomycota</taxon>
        <taxon>Pezizomycotina</taxon>
        <taxon>Leotiomycetes</taxon>
        <taxon>Helotiales</taxon>
        <taxon>Hyaloscyphaceae</taxon>
        <taxon>Hyaloscypha</taxon>
        <taxon>Hyaloscypha bicolor</taxon>
    </lineage>
</organism>
<dbReference type="PANTHER" id="PTHR35910:SF6">
    <property type="entry name" value="2EXR DOMAIN-CONTAINING PROTEIN"/>
    <property type="match status" value="1"/>
</dbReference>
<dbReference type="Proteomes" id="UP000235371">
    <property type="component" value="Unassembled WGS sequence"/>
</dbReference>
<dbReference type="RefSeq" id="XP_024732102.1">
    <property type="nucleotide sequence ID" value="XM_024883694.1"/>
</dbReference>
<protein>
    <recommendedName>
        <fullName evidence="1">2EXR domain-containing protein</fullName>
    </recommendedName>
</protein>
<dbReference type="InParanoid" id="A0A2J6SWQ2"/>
<accession>A0A2J6SWQ2</accession>